<dbReference type="AlphaFoldDB" id="A0A834LUA5"/>
<dbReference type="SMART" id="SM00360">
    <property type="entry name" value="RRM"/>
    <property type="match status" value="1"/>
</dbReference>
<accession>A0A834LUA5</accession>
<dbReference type="Pfam" id="PF00076">
    <property type="entry name" value="RRM_1"/>
    <property type="match status" value="1"/>
</dbReference>
<dbReference type="SUPFAM" id="SSF54928">
    <property type="entry name" value="RNA-binding domain, RBD"/>
    <property type="match status" value="1"/>
</dbReference>
<dbReference type="InterPro" id="IPR000504">
    <property type="entry name" value="RRM_dom"/>
</dbReference>
<dbReference type="InterPro" id="IPR006509">
    <property type="entry name" value="RBM39_SF"/>
</dbReference>
<dbReference type="InterPro" id="IPR012677">
    <property type="entry name" value="Nucleotide-bd_a/b_plait_sf"/>
</dbReference>
<dbReference type="GO" id="GO:0005634">
    <property type="term" value="C:nucleus"/>
    <property type="evidence" value="ECO:0007669"/>
    <property type="project" value="InterPro"/>
</dbReference>
<sequence>MMHMVSKANKEVVDPEADVERDQRTVYVSGIPLRASKEEVNIFFSNVCKVRNIDLILDLSLRVPKAVGYIEFDDPIYVSMAVDLFGQLLLGQPIKWFETRRLDITGPISSLLRAYHAHDPIIPMTSRYLLRGCNSKKSLKSMEVALLRRGTEAAEFISVPRKNRYDTSLSNLRRLLQLD</sequence>
<evidence type="ECO:0000313" key="3">
    <source>
        <dbReference type="EMBL" id="KAF7148845.1"/>
    </source>
</evidence>
<organism evidence="3 4">
    <name type="scientific">Rhododendron simsii</name>
    <name type="common">Sims's rhododendron</name>
    <dbReference type="NCBI Taxonomy" id="118357"/>
    <lineage>
        <taxon>Eukaryota</taxon>
        <taxon>Viridiplantae</taxon>
        <taxon>Streptophyta</taxon>
        <taxon>Embryophyta</taxon>
        <taxon>Tracheophyta</taxon>
        <taxon>Spermatophyta</taxon>
        <taxon>Magnoliopsida</taxon>
        <taxon>eudicotyledons</taxon>
        <taxon>Gunneridae</taxon>
        <taxon>Pentapetalae</taxon>
        <taxon>asterids</taxon>
        <taxon>Ericales</taxon>
        <taxon>Ericaceae</taxon>
        <taxon>Ericoideae</taxon>
        <taxon>Rhodoreae</taxon>
        <taxon>Rhododendron</taxon>
    </lineage>
</organism>
<keyword evidence="4" id="KW-1185">Reference proteome</keyword>
<proteinExistence type="predicted"/>
<evidence type="ECO:0000256" key="1">
    <source>
        <dbReference type="PROSITE-ProRule" id="PRU00176"/>
    </source>
</evidence>
<dbReference type="GO" id="GO:0006397">
    <property type="term" value="P:mRNA processing"/>
    <property type="evidence" value="ECO:0007669"/>
    <property type="project" value="InterPro"/>
</dbReference>
<dbReference type="Gene3D" id="3.30.70.330">
    <property type="match status" value="1"/>
</dbReference>
<comment type="caution">
    <text evidence="3">The sequence shown here is derived from an EMBL/GenBank/DDBJ whole genome shotgun (WGS) entry which is preliminary data.</text>
</comment>
<keyword evidence="1" id="KW-0694">RNA-binding</keyword>
<dbReference type="Proteomes" id="UP000626092">
    <property type="component" value="Unassembled WGS sequence"/>
</dbReference>
<feature type="domain" description="RRM" evidence="2">
    <location>
        <begin position="24"/>
        <end position="101"/>
    </location>
</feature>
<dbReference type="PANTHER" id="PTHR48036">
    <property type="entry name" value="SPLICING FACTOR (PAD-1), PUTATIVE (AFU_ORTHOLOGUE AFUA_1G15810)-RELATED"/>
    <property type="match status" value="1"/>
</dbReference>
<dbReference type="EMBL" id="WJXA01000003">
    <property type="protein sequence ID" value="KAF7148845.1"/>
    <property type="molecule type" value="Genomic_DNA"/>
</dbReference>
<evidence type="ECO:0000259" key="2">
    <source>
        <dbReference type="PROSITE" id="PS50102"/>
    </source>
</evidence>
<dbReference type="InterPro" id="IPR035979">
    <property type="entry name" value="RBD_domain_sf"/>
</dbReference>
<gene>
    <name evidence="3" type="ORF">RHSIM_Rhsim03G0117900</name>
</gene>
<protein>
    <recommendedName>
        <fullName evidence="2">RRM domain-containing protein</fullName>
    </recommendedName>
</protein>
<reference evidence="3" key="1">
    <citation type="submission" date="2019-11" db="EMBL/GenBank/DDBJ databases">
        <authorList>
            <person name="Liu Y."/>
            <person name="Hou J."/>
            <person name="Li T.-Q."/>
            <person name="Guan C.-H."/>
            <person name="Wu X."/>
            <person name="Wu H.-Z."/>
            <person name="Ling F."/>
            <person name="Zhang R."/>
            <person name="Shi X.-G."/>
            <person name="Ren J.-P."/>
            <person name="Chen E.-F."/>
            <person name="Sun J.-M."/>
        </authorList>
    </citation>
    <scope>NUCLEOTIDE SEQUENCE</scope>
    <source>
        <strain evidence="3">Adult_tree_wgs_1</strain>
        <tissue evidence="3">Leaves</tissue>
    </source>
</reference>
<evidence type="ECO:0000313" key="4">
    <source>
        <dbReference type="Proteomes" id="UP000626092"/>
    </source>
</evidence>
<dbReference type="OrthoDB" id="1747769at2759"/>
<dbReference type="GO" id="GO:0003723">
    <property type="term" value="F:RNA binding"/>
    <property type="evidence" value="ECO:0007669"/>
    <property type="project" value="UniProtKB-UniRule"/>
</dbReference>
<dbReference type="PROSITE" id="PS50102">
    <property type="entry name" value="RRM"/>
    <property type="match status" value="1"/>
</dbReference>
<name>A0A834LUA5_RHOSS</name>